<proteinExistence type="inferred from homology"/>
<evidence type="ECO:0000259" key="5">
    <source>
        <dbReference type="PROSITE" id="PS50931"/>
    </source>
</evidence>
<dbReference type="STRING" id="658057.SAMN04488032_11673"/>
<dbReference type="SUPFAM" id="SSF46785">
    <property type="entry name" value="Winged helix' DNA-binding domain"/>
    <property type="match status" value="1"/>
</dbReference>
<evidence type="ECO:0000256" key="2">
    <source>
        <dbReference type="ARBA" id="ARBA00023015"/>
    </source>
</evidence>
<dbReference type="EMBL" id="FWFW01000015">
    <property type="protein sequence ID" value="SLN66479.1"/>
    <property type="molecule type" value="Genomic_DNA"/>
</dbReference>
<keyword evidence="2" id="KW-0805">Transcription regulation</keyword>
<evidence type="ECO:0000256" key="1">
    <source>
        <dbReference type="ARBA" id="ARBA00009437"/>
    </source>
</evidence>
<dbReference type="Pfam" id="PF03466">
    <property type="entry name" value="LysR_substrate"/>
    <property type="match status" value="1"/>
</dbReference>
<dbReference type="InterPro" id="IPR005119">
    <property type="entry name" value="LysR_subst-bd"/>
</dbReference>
<dbReference type="SUPFAM" id="SSF53850">
    <property type="entry name" value="Periplasmic binding protein-like II"/>
    <property type="match status" value="1"/>
</dbReference>
<dbReference type="OrthoDB" id="5297263at2"/>
<keyword evidence="4" id="KW-0804">Transcription</keyword>
<dbReference type="InterPro" id="IPR036388">
    <property type="entry name" value="WH-like_DNA-bd_sf"/>
</dbReference>
<dbReference type="Gene3D" id="1.10.10.10">
    <property type="entry name" value="Winged helix-like DNA-binding domain superfamily/Winged helix DNA-binding domain"/>
    <property type="match status" value="1"/>
</dbReference>
<gene>
    <name evidence="6" type="primary">cynR_8</name>
    <name evidence="6" type="ORF">PAM7971_03496</name>
</gene>
<evidence type="ECO:0000313" key="7">
    <source>
        <dbReference type="Proteomes" id="UP000193307"/>
    </source>
</evidence>
<organism evidence="6 7">
    <name type="scientific">Pacificibacter marinus</name>
    <dbReference type="NCBI Taxonomy" id="658057"/>
    <lineage>
        <taxon>Bacteria</taxon>
        <taxon>Pseudomonadati</taxon>
        <taxon>Pseudomonadota</taxon>
        <taxon>Alphaproteobacteria</taxon>
        <taxon>Rhodobacterales</taxon>
        <taxon>Roseobacteraceae</taxon>
        <taxon>Pacificibacter</taxon>
    </lineage>
</organism>
<evidence type="ECO:0000313" key="6">
    <source>
        <dbReference type="EMBL" id="SLN66479.1"/>
    </source>
</evidence>
<dbReference type="RefSeq" id="WP_085850574.1">
    <property type="nucleotide sequence ID" value="NZ_FNZV01000016.1"/>
</dbReference>
<dbReference type="InterPro" id="IPR000847">
    <property type="entry name" value="LysR_HTH_N"/>
</dbReference>
<dbReference type="GO" id="GO:0000976">
    <property type="term" value="F:transcription cis-regulatory region binding"/>
    <property type="evidence" value="ECO:0007669"/>
    <property type="project" value="TreeGrafter"/>
</dbReference>
<sequence length="314" mass="34414">MALHLVPRSLQYVMAVAEHGSIQAASRGIGLAASAIDRQIKQLEDRLGAQLFDRVSTGMSLTPVGEMLVLLGQRWQADENRIWSDVKQMQGLDVGHFKLVAMDSLMNGIVPDFLGRIADKYPRVRVDADVATPDDAADALSEGRSDIALAFNLRPRRDIHVVWSTPLPLHCVAAAHHPLAQERSVNLSQVTKHAIVVQSRVLAIRRMLEARYSWIFSEDLPPVATNSLQLLKQLVMAGRHVALTSVLDVGPEILADQLVAIPVVGQKIVPQNISVALSAQRVLPRVASTLAQDLATEVQTMLHDIEKTMASRQL</sequence>
<dbReference type="PANTHER" id="PTHR30126:SF80">
    <property type="entry name" value="TRANSCRIPTIONAL REGULATOR-RELATED"/>
    <property type="match status" value="1"/>
</dbReference>
<accession>A0A1Y5TKQ7</accession>
<dbReference type="PROSITE" id="PS50931">
    <property type="entry name" value="HTH_LYSR"/>
    <property type="match status" value="1"/>
</dbReference>
<dbReference type="PANTHER" id="PTHR30126">
    <property type="entry name" value="HTH-TYPE TRANSCRIPTIONAL REGULATOR"/>
    <property type="match status" value="1"/>
</dbReference>
<dbReference type="GO" id="GO:0003700">
    <property type="term" value="F:DNA-binding transcription factor activity"/>
    <property type="evidence" value="ECO:0007669"/>
    <property type="project" value="InterPro"/>
</dbReference>
<dbReference type="InterPro" id="IPR036390">
    <property type="entry name" value="WH_DNA-bd_sf"/>
</dbReference>
<protein>
    <submittedName>
        <fullName evidence="6">HTH-type transcriptional regulator CynR</fullName>
    </submittedName>
</protein>
<evidence type="ECO:0000256" key="4">
    <source>
        <dbReference type="ARBA" id="ARBA00023163"/>
    </source>
</evidence>
<dbReference type="Pfam" id="PF00126">
    <property type="entry name" value="HTH_1"/>
    <property type="match status" value="1"/>
</dbReference>
<feature type="domain" description="HTH lysR-type" evidence="5">
    <location>
        <begin position="5"/>
        <end position="62"/>
    </location>
</feature>
<reference evidence="6 7" key="1">
    <citation type="submission" date="2017-03" db="EMBL/GenBank/DDBJ databases">
        <authorList>
            <person name="Afonso C.L."/>
            <person name="Miller P.J."/>
            <person name="Scott M.A."/>
            <person name="Spackman E."/>
            <person name="Goraichik I."/>
            <person name="Dimitrov K.M."/>
            <person name="Suarez D.L."/>
            <person name="Swayne D.E."/>
        </authorList>
    </citation>
    <scope>NUCLEOTIDE SEQUENCE [LARGE SCALE GENOMIC DNA]</scope>
    <source>
        <strain evidence="6 7">CECT 7971</strain>
    </source>
</reference>
<evidence type="ECO:0000256" key="3">
    <source>
        <dbReference type="ARBA" id="ARBA00023125"/>
    </source>
</evidence>
<keyword evidence="7" id="KW-1185">Reference proteome</keyword>
<keyword evidence="3" id="KW-0238">DNA-binding</keyword>
<name>A0A1Y5TKQ7_9RHOB</name>
<dbReference type="Gene3D" id="3.40.190.10">
    <property type="entry name" value="Periplasmic binding protein-like II"/>
    <property type="match status" value="2"/>
</dbReference>
<comment type="similarity">
    <text evidence="1">Belongs to the LysR transcriptional regulatory family.</text>
</comment>
<dbReference type="AlphaFoldDB" id="A0A1Y5TKQ7"/>
<dbReference type="Proteomes" id="UP000193307">
    <property type="component" value="Unassembled WGS sequence"/>
</dbReference>